<evidence type="ECO:0000256" key="5">
    <source>
        <dbReference type="HAMAP-Rule" id="MF_00150"/>
    </source>
</evidence>
<keyword evidence="4 5" id="KW-0560">Oxidoreductase</keyword>
<organism evidence="8 9">
    <name type="scientific">Hyphobacterium marinum</name>
    <dbReference type="NCBI Taxonomy" id="3116574"/>
    <lineage>
        <taxon>Bacteria</taxon>
        <taxon>Pseudomonadati</taxon>
        <taxon>Pseudomonadota</taxon>
        <taxon>Alphaproteobacteria</taxon>
        <taxon>Maricaulales</taxon>
        <taxon>Maricaulaceae</taxon>
        <taxon>Hyphobacterium</taxon>
    </lineage>
</organism>
<dbReference type="NCBIfam" id="TIGR01850">
    <property type="entry name" value="argC"/>
    <property type="match status" value="1"/>
</dbReference>
<evidence type="ECO:0000256" key="3">
    <source>
        <dbReference type="ARBA" id="ARBA00022857"/>
    </source>
</evidence>
<dbReference type="Pfam" id="PF22698">
    <property type="entry name" value="Semialdhyde_dhC_1"/>
    <property type="match status" value="1"/>
</dbReference>
<protein>
    <recommendedName>
        <fullName evidence="5">N-acetyl-gamma-glutamyl-phosphate reductase</fullName>
        <shortName evidence="5">AGPR</shortName>
        <ecNumber evidence="5">1.2.1.38</ecNumber>
    </recommendedName>
    <alternativeName>
        <fullName evidence="5">N-acetyl-glutamate semialdehyde dehydrogenase</fullName>
        <shortName evidence="5">NAGSA dehydrogenase</shortName>
    </alternativeName>
</protein>
<reference evidence="8 9" key="1">
    <citation type="submission" date="2024-01" db="EMBL/GenBank/DDBJ databases">
        <title>Hyphobacterium bacterium isolated from marine sediment.</title>
        <authorList>
            <person name="Zhao S."/>
        </authorList>
    </citation>
    <scope>NUCLEOTIDE SEQUENCE [LARGE SCALE GENOMIC DNA]</scope>
    <source>
        <strain evidence="8 9">Y60-23</strain>
    </source>
</reference>
<dbReference type="PROSITE" id="PS01224">
    <property type="entry name" value="ARGC"/>
    <property type="match status" value="1"/>
</dbReference>
<sequence>MTLSVGLVGARGHTGHELLRLIAARDDMSLAFASSRELDGQPVSSVAPEFGEGLSFEALDDEAVAARGADAVVLALPNGAAAPFVEAIDRSAPDTLIVDLSADYRFNDDWRYGLPELNGRASLSEARRIANPGCYATCGQVSIAPVRGLLAAPAHVFGVSGYSGAGTTPSRKNDTEALKDNLMPYALTGHIHEAEMTRHLCHEVVFTPHVAEFFRGLIVTSHLEFAQPVSSEGVRDAFRGFYEGEALIEIMDRTPEARDGAFQDKVLVGGFGVSEDGYRGVVVATLDNLLKGAAVQAVQNLAIASGLPEYVKA</sequence>
<evidence type="ECO:0000256" key="1">
    <source>
        <dbReference type="ARBA" id="ARBA00022571"/>
    </source>
</evidence>
<dbReference type="SUPFAM" id="SSF55347">
    <property type="entry name" value="Glyceraldehyde-3-phosphate dehydrogenase-like, C-terminal domain"/>
    <property type="match status" value="1"/>
</dbReference>
<evidence type="ECO:0000256" key="6">
    <source>
        <dbReference type="PROSITE-ProRule" id="PRU10010"/>
    </source>
</evidence>
<feature type="domain" description="Semialdehyde dehydrogenase NAD-binding" evidence="7">
    <location>
        <begin position="4"/>
        <end position="125"/>
    </location>
</feature>
<dbReference type="InterPro" id="IPR023013">
    <property type="entry name" value="AGPR_AS"/>
</dbReference>
<feature type="active site" evidence="5 6">
    <location>
        <position position="134"/>
    </location>
</feature>
<gene>
    <name evidence="5 8" type="primary">argC</name>
    <name evidence="8" type="ORF">V0U35_03390</name>
</gene>
<comment type="caution">
    <text evidence="8">The sequence shown here is derived from an EMBL/GenBank/DDBJ whole genome shotgun (WGS) entry which is preliminary data.</text>
</comment>
<dbReference type="EMBL" id="JAZDRO010000001">
    <property type="protein sequence ID" value="MEE2565712.1"/>
    <property type="molecule type" value="Genomic_DNA"/>
</dbReference>
<keyword evidence="1 5" id="KW-0055">Arginine biosynthesis</keyword>
<dbReference type="InterPro" id="IPR036291">
    <property type="entry name" value="NAD(P)-bd_dom_sf"/>
</dbReference>
<evidence type="ECO:0000256" key="4">
    <source>
        <dbReference type="ARBA" id="ARBA00023002"/>
    </source>
</evidence>
<evidence type="ECO:0000256" key="2">
    <source>
        <dbReference type="ARBA" id="ARBA00022605"/>
    </source>
</evidence>
<keyword evidence="2 5" id="KW-0028">Amino-acid biosynthesis</keyword>
<comment type="subcellular location">
    <subcellularLocation>
        <location evidence="5">Cytoplasm</location>
    </subcellularLocation>
</comment>
<dbReference type="Proteomes" id="UP001310692">
    <property type="component" value="Unassembled WGS sequence"/>
</dbReference>
<dbReference type="EC" id="1.2.1.38" evidence="5"/>
<dbReference type="InterPro" id="IPR000706">
    <property type="entry name" value="AGPR_type-1"/>
</dbReference>
<proteinExistence type="inferred from homology"/>
<dbReference type="CDD" id="cd24149">
    <property type="entry name" value="AGPR_N_ARG5_6_like"/>
    <property type="match status" value="1"/>
</dbReference>
<accession>A0ABU7LWQ9</accession>
<dbReference type="HAMAP" id="MF_00150">
    <property type="entry name" value="ArgC_type1"/>
    <property type="match status" value="1"/>
</dbReference>
<evidence type="ECO:0000313" key="8">
    <source>
        <dbReference type="EMBL" id="MEE2565712.1"/>
    </source>
</evidence>
<evidence type="ECO:0000313" key="9">
    <source>
        <dbReference type="Proteomes" id="UP001310692"/>
    </source>
</evidence>
<comment type="catalytic activity">
    <reaction evidence="5">
        <text>N-acetyl-L-glutamate 5-semialdehyde + phosphate + NADP(+) = N-acetyl-L-glutamyl 5-phosphate + NADPH + H(+)</text>
        <dbReference type="Rhea" id="RHEA:21588"/>
        <dbReference type="ChEBI" id="CHEBI:15378"/>
        <dbReference type="ChEBI" id="CHEBI:29123"/>
        <dbReference type="ChEBI" id="CHEBI:43474"/>
        <dbReference type="ChEBI" id="CHEBI:57783"/>
        <dbReference type="ChEBI" id="CHEBI:57936"/>
        <dbReference type="ChEBI" id="CHEBI:58349"/>
        <dbReference type="EC" id="1.2.1.38"/>
    </reaction>
</comment>
<dbReference type="InterPro" id="IPR000534">
    <property type="entry name" value="Semialdehyde_DH_NAD-bd"/>
</dbReference>
<keyword evidence="9" id="KW-1185">Reference proteome</keyword>
<dbReference type="PANTHER" id="PTHR32338">
    <property type="entry name" value="N-ACETYL-GAMMA-GLUTAMYL-PHOSPHATE REDUCTASE, CHLOROPLASTIC-RELATED-RELATED"/>
    <property type="match status" value="1"/>
</dbReference>
<comment type="pathway">
    <text evidence="5">Amino-acid biosynthesis; L-arginine biosynthesis; N(2)-acetyl-L-ornithine from L-glutamate: step 3/4.</text>
</comment>
<dbReference type="PANTHER" id="PTHR32338:SF10">
    <property type="entry name" value="N-ACETYL-GAMMA-GLUTAMYL-PHOSPHATE REDUCTASE, CHLOROPLASTIC-RELATED"/>
    <property type="match status" value="1"/>
</dbReference>
<keyword evidence="3 5" id="KW-0521">NADP</keyword>
<evidence type="ECO:0000259" key="7">
    <source>
        <dbReference type="SMART" id="SM00859"/>
    </source>
</evidence>
<name>A0ABU7LWQ9_9PROT</name>
<dbReference type="InterPro" id="IPR050085">
    <property type="entry name" value="AGPR"/>
</dbReference>
<dbReference type="RefSeq" id="WP_330195244.1">
    <property type="nucleotide sequence ID" value="NZ_JAZDRO010000001.1"/>
</dbReference>
<comment type="function">
    <text evidence="5">Catalyzes the NADPH-dependent reduction of N-acetyl-5-glutamyl phosphate to yield N-acetyl-L-glutamate 5-semialdehyde.</text>
</comment>
<comment type="similarity">
    <text evidence="5">Belongs to the NAGSA dehydrogenase family. Type 1 subfamily.</text>
</comment>
<dbReference type="InterPro" id="IPR058924">
    <property type="entry name" value="AGPR_dimerisation_dom"/>
</dbReference>
<dbReference type="SMART" id="SM00859">
    <property type="entry name" value="Semialdhyde_dh"/>
    <property type="match status" value="1"/>
</dbReference>
<dbReference type="CDD" id="cd23936">
    <property type="entry name" value="AGPR_C_ARG5_6_like"/>
    <property type="match status" value="1"/>
</dbReference>
<dbReference type="Pfam" id="PF01118">
    <property type="entry name" value="Semialdhyde_dh"/>
    <property type="match status" value="1"/>
</dbReference>
<dbReference type="GO" id="GO:0003942">
    <property type="term" value="F:N-acetyl-gamma-glutamyl-phosphate reductase activity"/>
    <property type="evidence" value="ECO:0007669"/>
    <property type="project" value="UniProtKB-EC"/>
</dbReference>
<dbReference type="Gene3D" id="3.30.360.10">
    <property type="entry name" value="Dihydrodipicolinate Reductase, domain 2"/>
    <property type="match status" value="1"/>
</dbReference>
<keyword evidence="5" id="KW-0963">Cytoplasm</keyword>
<dbReference type="Gene3D" id="3.40.50.720">
    <property type="entry name" value="NAD(P)-binding Rossmann-like Domain"/>
    <property type="match status" value="1"/>
</dbReference>
<dbReference type="SUPFAM" id="SSF51735">
    <property type="entry name" value="NAD(P)-binding Rossmann-fold domains"/>
    <property type="match status" value="1"/>
</dbReference>